<reference evidence="1" key="1">
    <citation type="submission" date="2022-09" db="EMBL/GenBank/DDBJ databases">
        <title>The genome sequence of Rhodococcus aetherivorans N1.</title>
        <authorList>
            <person name="Jiang W."/>
        </authorList>
    </citation>
    <scope>NUCLEOTIDE SEQUENCE</scope>
    <source>
        <strain evidence="1">N1</strain>
    </source>
</reference>
<sequence>MQTSHRHHWTEVSRHPTSEGVVHYQRCACGRWHMVATPLVSDPIGVSATVPVTPRP</sequence>
<evidence type="ECO:0000313" key="2">
    <source>
        <dbReference type="Proteomes" id="UP001163947"/>
    </source>
</evidence>
<dbReference type="GeneID" id="83619308"/>
<organism evidence="1 2">
    <name type="scientific">Rhodococcus aetherivorans</name>
    <dbReference type="NCBI Taxonomy" id="191292"/>
    <lineage>
        <taxon>Bacteria</taxon>
        <taxon>Bacillati</taxon>
        <taxon>Actinomycetota</taxon>
        <taxon>Actinomycetes</taxon>
        <taxon>Mycobacteriales</taxon>
        <taxon>Nocardiaceae</taxon>
        <taxon>Rhodococcus</taxon>
    </lineage>
</organism>
<proteinExistence type="predicted"/>
<dbReference type="RefSeq" id="WP_006944075.1">
    <property type="nucleotide sequence ID" value="NZ_CAVJ010000210.1"/>
</dbReference>
<dbReference type="EMBL" id="CP106982">
    <property type="protein sequence ID" value="UYF94720.1"/>
    <property type="molecule type" value="Genomic_DNA"/>
</dbReference>
<dbReference type="Proteomes" id="UP001163947">
    <property type="component" value="Chromosome"/>
</dbReference>
<gene>
    <name evidence="1" type="ORF">OCS65_02785</name>
</gene>
<evidence type="ECO:0000313" key="1">
    <source>
        <dbReference type="EMBL" id="UYF94720.1"/>
    </source>
</evidence>
<name>A0AA46PAR3_9NOCA</name>
<protein>
    <submittedName>
        <fullName evidence="1">Uncharacterized protein</fullName>
    </submittedName>
</protein>
<dbReference type="AlphaFoldDB" id="A0AA46PAR3"/>
<accession>A0AA46PAR3</accession>